<feature type="region of interest" description="Disordered" evidence="1">
    <location>
        <begin position="194"/>
        <end position="225"/>
    </location>
</feature>
<dbReference type="GO" id="GO:0007059">
    <property type="term" value="P:chromosome segregation"/>
    <property type="evidence" value="ECO:0007669"/>
    <property type="project" value="TreeGrafter"/>
</dbReference>
<dbReference type="GO" id="GO:0005694">
    <property type="term" value="C:chromosome"/>
    <property type="evidence" value="ECO:0007669"/>
    <property type="project" value="TreeGrafter"/>
</dbReference>
<keyword evidence="4" id="KW-1185">Reference proteome</keyword>
<feature type="compositionally biased region" description="Basic and acidic residues" evidence="1">
    <location>
        <begin position="202"/>
        <end position="225"/>
    </location>
</feature>
<dbReference type="InterPro" id="IPR036086">
    <property type="entry name" value="ParB/Sulfiredoxin_sf"/>
</dbReference>
<dbReference type="PANTHER" id="PTHR33375">
    <property type="entry name" value="CHROMOSOME-PARTITIONING PROTEIN PARB-RELATED"/>
    <property type="match status" value="1"/>
</dbReference>
<evidence type="ECO:0000313" key="4">
    <source>
        <dbReference type="Proteomes" id="UP000291591"/>
    </source>
</evidence>
<dbReference type="PANTHER" id="PTHR33375:SF1">
    <property type="entry name" value="CHROMOSOME-PARTITIONING PROTEIN PARB-RELATED"/>
    <property type="match status" value="1"/>
</dbReference>
<dbReference type="Gene3D" id="3.90.1530.10">
    <property type="entry name" value="Conserved hypothetical protein from pyrococcus furiosus pfu- 392566-001, ParB domain"/>
    <property type="match status" value="1"/>
</dbReference>
<gene>
    <name evidence="3" type="ORF">EV383_6272</name>
</gene>
<sequence>MVPVDRLQFNRHNIRRDLGDLSALTASIRAEGVLQSLVAHKKFLRRAGQPDLELIAGHRRLAAAEHAGLARVPVLIVPELADDDVLFAMLGEDQKEPVPVDDRARAITSLHEGHGHSYPAIAERLGISLAALQNVLQGREPHAMSRRRRTSPRAPGRRSGPPRIRPTRVHELCHQWETGRIDGASVVTELRAALGGWTPAPSRDHGPDENTDDGEPHHDESAQTR</sequence>
<name>A0A4Q7UBR8_PSEST</name>
<dbReference type="Pfam" id="PF02195">
    <property type="entry name" value="ParB_N"/>
    <property type="match status" value="1"/>
</dbReference>
<dbReference type="EMBL" id="SHKL01000002">
    <property type="protein sequence ID" value="RZT75531.1"/>
    <property type="molecule type" value="Genomic_DNA"/>
</dbReference>
<dbReference type="SUPFAM" id="SSF110849">
    <property type="entry name" value="ParB/Sulfiredoxin"/>
    <property type="match status" value="1"/>
</dbReference>
<dbReference type="SMART" id="SM00470">
    <property type="entry name" value="ParB"/>
    <property type="match status" value="1"/>
</dbReference>
<comment type="caution">
    <text evidence="3">The sequence shown here is derived from an EMBL/GenBank/DDBJ whole genome shotgun (WGS) entry which is preliminary data.</text>
</comment>
<reference evidence="3 4" key="1">
    <citation type="submission" date="2019-02" db="EMBL/GenBank/DDBJ databases">
        <title>Sequencing the genomes of 1000 actinobacteria strains.</title>
        <authorList>
            <person name="Klenk H.-P."/>
        </authorList>
    </citation>
    <scope>NUCLEOTIDE SEQUENCE [LARGE SCALE GENOMIC DNA]</scope>
    <source>
        <strain evidence="3 4">DSM 45779</strain>
    </source>
</reference>
<dbReference type="Proteomes" id="UP000291591">
    <property type="component" value="Unassembled WGS sequence"/>
</dbReference>
<dbReference type="InterPro" id="IPR050336">
    <property type="entry name" value="Chromosome_partition/occlusion"/>
</dbReference>
<accession>A0A4Q7UBR8</accession>
<feature type="domain" description="ParB-like N-terminal" evidence="2">
    <location>
        <begin position="1"/>
        <end position="93"/>
    </location>
</feature>
<evidence type="ECO:0000256" key="1">
    <source>
        <dbReference type="SAM" id="MobiDB-lite"/>
    </source>
</evidence>
<proteinExistence type="predicted"/>
<protein>
    <submittedName>
        <fullName evidence="3">ParB/RepB/Spo0J family partition protein</fullName>
    </submittedName>
</protein>
<organism evidence="3 4">
    <name type="scientific">Pseudonocardia sediminis</name>
    <dbReference type="NCBI Taxonomy" id="1397368"/>
    <lineage>
        <taxon>Bacteria</taxon>
        <taxon>Bacillati</taxon>
        <taxon>Actinomycetota</taxon>
        <taxon>Actinomycetes</taxon>
        <taxon>Pseudonocardiales</taxon>
        <taxon>Pseudonocardiaceae</taxon>
        <taxon>Pseudonocardia</taxon>
    </lineage>
</organism>
<evidence type="ECO:0000259" key="2">
    <source>
        <dbReference type="SMART" id="SM00470"/>
    </source>
</evidence>
<feature type="compositionally biased region" description="Low complexity" evidence="1">
    <location>
        <begin position="152"/>
        <end position="162"/>
    </location>
</feature>
<dbReference type="InterPro" id="IPR003115">
    <property type="entry name" value="ParB_N"/>
</dbReference>
<dbReference type="AlphaFoldDB" id="A0A4Q7UBR8"/>
<evidence type="ECO:0000313" key="3">
    <source>
        <dbReference type="EMBL" id="RZT75531.1"/>
    </source>
</evidence>
<feature type="region of interest" description="Disordered" evidence="1">
    <location>
        <begin position="138"/>
        <end position="168"/>
    </location>
</feature>